<evidence type="ECO:0000313" key="3">
    <source>
        <dbReference type="Proteomes" id="UP000604475"/>
    </source>
</evidence>
<evidence type="ECO:0000256" key="1">
    <source>
        <dbReference type="SAM" id="Phobius"/>
    </source>
</evidence>
<dbReference type="RefSeq" id="WP_203005798.1">
    <property type="nucleotide sequence ID" value="NZ_JADWYU010000156.1"/>
</dbReference>
<keyword evidence="1" id="KW-1133">Transmembrane helix</keyword>
<organism evidence="2 3">
    <name type="scientific">Frankia nepalensis</name>
    <dbReference type="NCBI Taxonomy" id="1836974"/>
    <lineage>
        <taxon>Bacteria</taxon>
        <taxon>Bacillati</taxon>
        <taxon>Actinomycetota</taxon>
        <taxon>Actinomycetes</taxon>
        <taxon>Frankiales</taxon>
        <taxon>Frankiaceae</taxon>
        <taxon>Frankia</taxon>
    </lineage>
</organism>
<sequence>MRDPSLPAAVTASAPRPLARVETRPWRGRAGLVTVTAALVGTACALAARVGFRDRLLASDDLLAASVVYAFTGAAVLGVAAALALRGRVRGAVLACGGCLVTGAATLAFGVERAGADSLAAALMPGMVASAGFGLLATGVLLAARRRWPAWAGAAVIIAACALEAGFASGLPLWPRDPVTVPVAAPLAAPVPDTTAGGGVPLVQSTIFPNGVAGYVWADGTPWDGGTPRPSPCWLSTVGS</sequence>
<feature type="transmembrane region" description="Helical" evidence="1">
    <location>
        <begin position="30"/>
        <end position="50"/>
    </location>
</feature>
<evidence type="ECO:0000313" key="2">
    <source>
        <dbReference type="EMBL" id="MBL7626379.1"/>
    </source>
</evidence>
<gene>
    <name evidence="2" type="ORF">I7412_04155</name>
</gene>
<feature type="transmembrane region" description="Helical" evidence="1">
    <location>
        <begin position="92"/>
        <end position="111"/>
    </location>
</feature>
<feature type="transmembrane region" description="Helical" evidence="1">
    <location>
        <begin position="151"/>
        <end position="174"/>
    </location>
</feature>
<dbReference type="AlphaFoldDB" id="A0A937RFC5"/>
<keyword evidence="3" id="KW-1185">Reference proteome</keyword>
<feature type="transmembrane region" description="Helical" evidence="1">
    <location>
        <begin position="62"/>
        <end position="85"/>
    </location>
</feature>
<comment type="caution">
    <text evidence="2">The sequence shown here is derived from an EMBL/GenBank/DDBJ whole genome shotgun (WGS) entry which is preliminary data.</text>
</comment>
<feature type="transmembrane region" description="Helical" evidence="1">
    <location>
        <begin position="123"/>
        <end position="144"/>
    </location>
</feature>
<protein>
    <submittedName>
        <fullName evidence="2">Uncharacterized protein</fullName>
    </submittedName>
</protein>
<proteinExistence type="predicted"/>
<accession>A0A937RFC5</accession>
<keyword evidence="1" id="KW-0812">Transmembrane</keyword>
<reference evidence="2" key="1">
    <citation type="submission" date="2020-12" db="EMBL/GenBank/DDBJ databases">
        <title>Genomic characterization of non-nitrogen-fixing Frankia strains.</title>
        <authorList>
            <person name="Carlos-Shanley C."/>
            <person name="Guerra T."/>
            <person name="Hahn D."/>
        </authorList>
    </citation>
    <scope>NUCLEOTIDE SEQUENCE</scope>
    <source>
        <strain evidence="2">CN6</strain>
    </source>
</reference>
<dbReference type="EMBL" id="JAEACQ010000130">
    <property type="protein sequence ID" value="MBL7626379.1"/>
    <property type="molecule type" value="Genomic_DNA"/>
</dbReference>
<keyword evidence="1" id="KW-0472">Membrane</keyword>
<dbReference type="Proteomes" id="UP000604475">
    <property type="component" value="Unassembled WGS sequence"/>
</dbReference>
<name>A0A937RFC5_9ACTN</name>